<dbReference type="Pfam" id="PF11445">
    <property type="entry name" value="DUF2894"/>
    <property type="match status" value="1"/>
</dbReference>
<dbReference type="Proteomes" id="UP001162811">
    <property type="component" value="Unassembled WGS sequence"/>
</dbReference>
<reference evidence="2" key="1">
    <citation type="submission" date="2022-06" db="EMBL/GenBank/DDBJ databases">
        <authorList>
            <person name="Lu C.-H."/>
        </authorList>
    </citation>
    <scope>NUCLEOTIDE SEQUENCE</scope>
    <source>
        <strain evidence="2">21MJYT02-11</strain>
    </source>
</reference>
<evidence type="ECO:0000313" key="2">
    <source>
        <dbReference type="EMBL" id="MCO5399423.1"/>
    </source>
</evidence>
<gene>
    <name evidence="2" type="ORF">NG900_14590</name>
</gene>
<sequence length="204" mass="22133">MADAVSSTDPSIAAQLDRLREQGVERRDPIRFHLIAALHRRAASQTGEARRVADERLRALLAAGADSLDPTTSTASSEAERGALAVLLADMARQRRGVGGVGGVYPDLGILEDFRETWSRLSAEKQVRQSVDQVPTNAGPLNSQSLVHRSLALMRQVSPEYLRQFLGYVDALSWLEQMGGDSAITPQDAPRTGGGRKSTRSKSR</sequence>
<feature type="region of interest" description="Disordered" evidence="1">
    <location>
        <begin position="181"/>
        <end position="204"/>
    </location>
</feature>
<dbReference type="EMBL" id="JAMXHT010000005">
    <property type="protein sequence ID" value="MCO5399423.1"/>
    <property type="molecule type" value="Genomic_DNA"/>
</dbReference>
<accession>A0ABT1AMC3</accession>
<comment type="caution">
    <text evidence="2">The sequence shown here is derived from an EMBL/GenBank/DDBJ whole genome shotgun (WGS) entry which is preliminary data.</text>
</comment>
<name>A0ABT1AMC3_9RALS</name>
<evidence type="ECO:0000313" key="3">
    <source>
        <dbReference type="Proteomes" id="UP001162811"/>
    </source>
</evidence>
<organism evidence="2 3">
    <name type="scientific">Ralstonia soli</name>
    <dbReference type="NCBI Taxonomy" id="2953896"/>
    <lineage>
        <taxon>Bacteria</taxon>
        <taxon>Pseudomonadati</taxon>
        <taxon>Pseudomonadota</taxon>
        <taxon>Betaproteobacteria</taxon>
        <taxon>Burkholderiales</taxon>
        <taxon>Burkholderiaceae</taxon>
        <taxon>Ralstonia</taxon>
    </lineage>
</organism>
<dbReference type="RefSeq" id="WP_252681578.1">
    <property type="nucleotide sequence ID" value="NZ_JAMXHT010000005.1"/>
</dbReference>
<evidence type="ECO:0000256" key="1">
    <source>
        <dbReference type="SAM" id="MobiDB-lite"/>
    </source>
</evidence>
<reference evidence="2" key="2">
    <citation type="journal article" date="2023" name="Front. Microbiol.">
        <title>Ralstonia chuxiongensis sp. nov., Ralstonia mojiangensis sp. nov., and Ralstonia soli sp. nov., isolated from tobacco fields, are three novel species in the family Burkholderiaceae.</title>
        <authorList>
            <person name="Lu C.H."/>
            <person name="Zhang Y.Y."/>
            <person name="Jiang N."/>
            <person name="Chen W."/>
            <person name="Shao X."/>
            <person name="Zhao Z.M."/>
            <person name="Lu W.L."/>
            <person name="Hu X."/>
            <person name="Xi Y.X."/>
            <person name="Zou S.Y."/>
            <person name="Wei Q.J."/>
            <person name="Lin Z.L."/>
            <person name="Gong L."/>
            <person name="Gai X.T."/>
            <person name="Zhang L.Q."/>
            <person name="Li J.Y."/>
            <person name="Jin Y."/>
            <person name="Xia Z.Y."/>
        </authorList>
    </citation>
    <scope>NUCLEOTIDE SEQUENCE</scope>
    <source>
        <strain evidence="2">21MJYT02-11</strain>
    </source>
</reference>
<protein>
    <submittedName>
        <fullName evidence="2">DUF2894 domain-containing protein</fullName>
    </submittedName>
</protein>
<keyword evidence="3" id="KW-1185">Reference proteome</keyword>
<proteinExistence type="predicted"/>
<dbReference type="InterPro" id="IPR021549">
    <property type="entry name" value="DUF2894"/>
</dbReference>